<dbReference type="InterPro" id="IPR047662">
    <property type="entry name" value="SemiSWEET"/>
</dbReference>
<dbReference type="Proteomes" id="UP001194469">
    <property type="component" value="Unassembled WGS sequence"/>
</dbReference>
<gene>
    <name evidence="6" type="ORF">FVW20_11970</name>
</gene>
<keyword evidence="2 5" id="KW-0812">Transmembrane</keyword>
<accession>A0ABS0J5I7</accession>
<evidence type="ECO:0000256" key="1">
    <source>
        <dbReference type="ARBA" id="ARBA00004141"/>
    </source>
</evidence>
<feature type="transmembrane region" description="Helical" evidence="5">
    <location>
        <begin position="74"/>
        <end position="92"/>
    </location>
</feature>
<feature type="transmembrane region" description="Helical" evidence="5">
    <location>
        <begin position="17"/>
        <end position="38"/>
    </location>
</feature>
<comment type="caution">
    <text evidence="6">The sequence shown here is derived from an EMBL/GenBank/DDBJ whole genome shotgun (WGS) entry which is preliminary data.</text>
</comment>
<evidence type="ECO:0008006" key="8">
    <source>
        <dbReference type="Google" id="ProtNLM"/>
    </source>
</evidence>
<evidence type="ECO:0000313" key="6">
    <source>
        <dbReference type="EMBL" id="MBG3877710.1"/>
    </source>
</evidence>
<sequence>MPAPTADSAALSTLFEIIGYAAGLLTSLAYLPQVVRIARTRSADDISLPTFRLLAVGVSLWLVYGIGIGSWPVMAANAVGLTLILAVIWLKLRYSRRA</sequence>
<comment type="subcellular location">
    <subcellularLocation>
        <location evidence="1">Membrane</location>
        <topology evidence="1">Multi-pass membrane protein</topology>
    </subcellularLocation>
</comment>
<evidence type="ECO:0000256" key="5">
    <source>
        <dbReference type="SAM" id="Phobius"/>
    </source>
</evidence>
<evidence type="ECO:0000256" key="4">
    <source>
        <dbReference type="ARBA" id="ARBA00023136"/>
    </source>
</evidence>
<dbReference type="Pfam" id="PF04193">
    <property type="entry name" value="PQ-loop"/>
    <property type="match status" value="1"/>
</dbReference>
<protein>
    <recommendedName>
        <fullName evidence="8">MtN3 and saliva related transmembrane protein</fullName>
    </recommendedName>
</protein>
<dbReference type="NCBIfam" id="NF037968">
    <property type="entry name" value="SemiSWEET_2"/>
    <property type="match status" value="1"/>
</dbReference>
<dbReference type="Gene3D" id="1.20.1280.290">
    <property type="match status" value="1"/>
</dbReference>
<keyword evidence="4 5" id="KW-0472">Membrane</keyword>
<dbReference type="EMBL" id="VRYY01000353">
    <property type="protein sequence ID" value="MBG3877710.1"/>
    <property type="molecule type" value="Genomic_DNA"/>
</dbReference>
<keyword evidence="7" id="KW-1185">Reference proteome</keyword>
<proteinExistence type="predicted"/>
<dbReference type="RefSeq" id="WP_196609799.1">
    <property type="nucleotide sequence ID" value="NZ_VRYY01000353.1"/>
</dbReference>
<keyword evidence="3 5" id="KW-1133">Transmembrane helix</keyword>
<reference evidence="6 7" key="1">
    <citation type="submission" date="2019-08" db="EMBL/GenBank/DDBJ databases">
        <authorList>
            <person name="Luo N."/>
        </authorList>
    </citation>
    <scope>NUCLEOTIDE SEQUENCE [LARGE SCALE GENOMIC DNA]</scope>
    <source>
        <strain evidence="6 7">NCIMB 9442</strain>
    </source>
</reference>
<name>A0ABS0J5I7_9BACT</name>
<evidence type="ECO:0000256" key="2">
    <source>
        <dbReference type="ARBA" id="ARBA00022692"/>
    </source>
</evidence>
<feature type="transmembrane region" description="Helical" evidence="5">
    <location>
        <begin position="50"/>
        <end position="68"/>
    </location>
</feature>
<dbReference type="InterPro" id="IPR006603">
    <property type="entry name" value="PQ-loop_rpt"/>
</dbReference>
<evidence type="ECO:0000256" key="3">
    <source>
        <dbReference type="ARBA" id="ARBA00022989"/>
    </source>
</evidence>
<evidence type="ECO:0000313" key="7">
    <source>
        <dbReference type="Proteomes" id="UP001194469"/>
    </source>
</evidence>
<organism evidence="6 7">
    <name type="scientific">Nitratidesulfovibrio oxamicus</name>
    <dbReference type="NCBI Taxonomy" id="32016"/>
    <lineage>
        <taxon>Bacteria</taxon>
        <taxon>Pseudomonadati</taxon>
        <taxon>Thermodesulfobacteriota</taxon>
        <taxon>Desulfovibrionia</taxon>
        <taxon>Desulfovibrionales</taxon>
        <taxon>Desulfovibrionaceae</taxon>
        <taxon>Nitratidesulfovibrio</taxon>
    </lineage>
</organism>